<name>A0A654LY99_9ARCH</name>
<evidence type="ECO:0000313" key="1">
    <source>
        <dbReference type="EMBL" id="ALI36195.1"/>
    </source>
</evidence>
<dbReference type="Proteomes" id="UP000058925">
    <property type="component" value="Chromosome"/>
</dbReference>
<reference evidence="2" key="1">
    <citation type="submission" date="2015-10" db="EMBL/GenBank/DDBJ databases">
        <title>Niche specialization of a soil ammonia-oxidizing archaeon, Candidatus Nitrosocosmicus oleophilus.</title>
        <authorList>
            <person name="Jung M.-Y."/>
            <person name="Rhee S.-K."/>
        </authorList>
    </citation>
    <scope>NUCLEOTIDE SEQUENCE [LARGE SCALE GENOMIC DNA]</scope>
    <source>
        <strain evidence="2">MY3</strain>
    </source>
</reference>
<proteinExistence type="predicted"/>
<dbReference type="AlphaFoldDB" id="A0A654LY99"/>
<gene>
    <name evidence="1" type="ORF">NMY3_01993</name>
</gene>
<dbReference type="RefSeq" id="WP_196815509.1">
    <property type="nucleotide sequence ID" value="NZ_CP012850.1"/>
</dbReference>
<dbReference type="KEGG" id="taa:NMY3_01993"/>
<organism evidence="1 2">
    <name type="scientific">Candidatus Nitrosocosmicus oleophilus</name>
    <dbReference type="NCBI Taxonomy" id="1353260"/>
    <lineage>
        <taxon>Archaea</taxon>
        <taxon>Nitrososphaerota</taxon>
        <taxon>Nitrososphaeria</taxon>
        <taxon>Nitrososphaerales</taxon>
        <taxon>Nitrososphaeraceae</taxon>
        <taxon>Candidatus Nitrosocosmicus</taxon>
    </lineage>
</organism>
<accession>A0A654LY99</accession>
<dbReference type="OrthoDB" id="8699at2157"/>
<dbReference type="GeneID" id="60421977"/>
<dbReference type="EMBL" id="CP012850">
    <property type="protein sequence ID" value="ALI36195.1"/>
    <property type="molecule type" value="Genomic_DNA"/>
</dbReference>
<evidence type="ECO:0000313" key="2">
    <source>
        <dbReference type="Proteomes" id="UP000058925"/>
    </source>
</evidence>
<keyword evidence="2" id="KW-1185">Reference proteome</keyword>
<sequence length="120" mass="14016">MDDYEFYSDRLVTCDKCGYDKAYLWLDKKEQVYLISCENCGVNERKTVGVTPVAENKQMFCCEGFKGFLEQELQIDENPRVIEVMGKLFYYFEDSPKPIVEQIRFCPFCGIKLDVVEMTG</sequence>
<protein>
    <submittedName>
        <fullName evidence="1">Uncharacterized protein</fullName>
    </submittedName>
</protein>